<keyword evidence="2" id="KW-1133">Transmembrane helix</keyword>
<dbReference type="InterPro" id="IPR051200">
    <property type="entry name" value="Host-pathogen_enzymatic-act"/>
</dbReference>
<dbReference type="RefSeq" id="WP_244903771.1">
    <property type="nucleotide sequence ID" value="NZ_OBQK01000005.1"/>
</dbReference>
<evidence type="ECO:0000313" key="4">
    <source>
        <dbReference type="Proteomes" id="UP000219688"/>
    </source>
</evidence>
<dbReference type="PANTHER" id="PTHR47197">
    <property type="entry name" value="PROTEIN NIRF"/>
    <property type="match status" value="1"/>
</dbReference>
<proteinExistence type="predicted"/>
<dbReference type="Gene3D" id="2.130.10.10">
    <property type="entry name" value="YVTN repeat-like/Quinoprotein amine dehydrogenase"/>
    <property type="match status" value="2"/>
</dbReference>
<keyword evidence="4" id="KW-1185">Reference proteome</keyword>
<dbReference type="EMBL" id="OBQK01000005">
    <property type="protein sequence ID" value="SOC55565.1"/>
    <property type="molecule type" value="Genomic_DNA"/>
</dbReference>
<feature type="compositionally biased region" description="Acidic residues" evidence="1">
    <location>
        <begin position="113"/>
        <end position="123"/>
    </location>
</feature>
<protein>
    <submittedName>
        <fullName evidence="3">40-residue YVTN family beta-propeller repeat-containing protein</fullName>
    </submittedName>
</protein>
<dbReference type="InterPro" id="IPR011048">
    <property type="entry name" value="Haem_d1_sf"/>
</dbReference>
<keyword evidence="2" id="KW-0472">Membrane</keyword>
<feature type="region of interest" description="Disordered" evidence="1">
    <location>
        <begin position="100"/>
        <end position="144"/>
    </location>
</feature>
<keyword evidence="2" id="KW-0812">Transmembrane</keyword>
<organism evidence="3 4">
    <name type="scientific">Ornithinimicrobium cerasi</name>
    <dbReference type="NCBI Taxonomy" id="2248773"/>
    <lineage>
        <taxon>Bacteria</taxon>
        <taxon>Bacillati</taxon>
        <taxon>Actinomycetota</taxon>
        <taxon>Actinomycetes</taxon>
        <taxon>Micrococcales</taxon>
        <taxon>Ornithinimicrobiaceae</taxon>
        <taxon>Ornithinimicrobium</taxon>
    </lineage>
</organism>
<name>A0A285VNC0_9MICO</name>
<reference evidence="4" key="1">
    <citation type="submission" date="2017-08" db="EMBL/GenBank/DDBJ databases">
        <authorList>
            <person name="Varghese N."/>
            <person name="Submissions S."/>
        </authorList>
    </citation>
    <scope>NUCLEOTIDE SEQUENCE [LARGE SCALE GENOMIC DNA]</scope>
    <source>
        <strain evidence="4">USBA17B2</strain>
    </source>
</reference>
<feature type="transmembrane region" description="Helical" evidence="2">
    <location>
        <begin position="55"/>
        <end position="75"/>
    </location>
</feature>
<accession>A0A285VNC0</accession>
<dbReference type="InterPro" id="IPR015943">
    <property type="entry name" value="WD40/YVTN_repeat-like_dom_sf"/>
</dbReference>
<feature type="region of interest" description="Disordered" evidence="1">
    <location>
        <begin position="1"/>
        <end position="35"/>
    </location>
</feature>
<feature type="compositionally biased region" description="Low complexity" evidence="1">
    <location>
        <begin position="100"/>
        <end position="112"/>
    </location>
</feature>
<dbReference type="SUPFAM" id="SSF51004">
    <property type="entry name" value="C-terminal (heme d1) domain of cytochrome cd1-nitrite reductase"/>
    <property type="match status" value="1"/>
</dbReference>
<dbReference type="AlphaFoldDB" id="A0A285VNC0"/>
<evidence type="ECO:0000256" key="2">
    <source>
        <dbReference type="SAM" id="Phobius"/>
    </source>
</evidence>
<sequence length="484" mass="52504">MTRDDGGDLYDDDPGYDEYSVRPAEGGEPWSDDTRARRRLHVRQERVYVRRRRTAAGALGALAALLVVGMVAFILGRGGQAPSLSAGEGRGVTAAVVPPADAADGSAAPGTDEGAEEEGEAAEETSAAPAAPWQQETGAQAHPSDETALTQLDYLTEGTPKSVVASGHGLMITNNMMYSHTSTIFDSTSREVLTRLDDSLDLSEYGVEGHPGVSVGSPVEATWTDDGRYAYVSNYSMYGENFGREGFDDCFKESGVGASTVYRFDAEEMAWDEVIEVGAVPKYLEITPDQKTLLVSNWCDYTVSIVDMATGQETGTLDVGRNPRGIVVMPDNRTVLVTAMWNQQVWRLDLEEMTSEVVLETPPGPRHLNLTADGETAYLTVARSDLIYKLDAETMEIVDEVVPGLEPRSMAMSPDEKALYVVNYDEATVSKIRTSDMEVIDKVDVDAVPIGIDYDPVTHTVWVACYNGGIYVFDDQDTRLADAG</sequence>
<gene>
    <name evidence="3" type="ORF">SAMN05421879_105147</name>
</gene>
<dbReference type="Proteomes" id="UP000219688">
    <property type="component" value="Unassembled WGS sequence"/>
</dbReference>
<feature type="compositionally biased region" description="Acidic residues" evidence="1">
    <location>
        <begin position="7"/>
        <end position="16"/>
    </location>
</feature>
<evidence type="ECO:0000313" key="3">
    <source>
        <dbReference type="EMBL" id="SOC55565.1"/>
    </source>
</evidence>
<dbReference type="PANTHER" id="PTHR47197:SF3">
    <property type="entry name" value="DIHYDRO-HEME D1 DEHYDROGENASE"/>
    <property type="match status" value="1"/>
</dbReference>
<evidence type="ECO:0000256" key="1">
    <source>
        <dbReference type="SAM" id="MobiDB-lite"/>
    </source>
</evidence>